<dbReference type="Gene3D" id="3.40.50.300">
    <property type="entry name" value="P-loop containing nucleotide triphosphate hydrolases"/>
    <property type="match status" value="1"/>
</dbReference>
<dbReference type="SUPFAM" id="SSF52540">
    <property type="entry name" value="P-loop containing nucleoside triphosphate hydrolases"/>
    <property type="match status" value="1"/>
</dbReference>
<gene>
    <name evidence="1" type="ORF">Hyperionvirus8_40</name>
</gene>
<organism evidence="1">
    <name type="scientific">Hyperionvirus sp</name>
    <dbReference type="NCBI Taxonomy" id="2487770"/>
    <lineage>
        <taxon>Viruses</taxon>
        <taxon>Varidnaviria</taxon>
        <taxon>Bamfordvirae</taxon>
        <taxon>Nucleocytoviricota</taxon>
        <taxon>Megaviricetes</taxon>
        <taxon>Imitervirales</taxon>
        <taxon>Mimiviridae</taxon>
        <taxon>Klosneuvirinae</taxon>
    </lineage>
</organism>
<keyword evidence="1" id="KW-0808">Transferase</keyword>
<dbReference type="GO" id="GO:0016301">
    <property type="term" value="F:kinase activity"/>
    <property type="evidence" value="ECO:0007669"/>
    <property type="project" value="UniProtKB-KW"/>
</dbReference>
<proteinExistence type="predicted"/>
<dbReference type="Pfam" id="PF21448">
    <property type="entry name" value="DNMK"/>
    <property type="match status" value="1"/>
</dbReference>
<dbReference type="InterPro" id="IPR048444">
    <property type="entry name" value="DNMK"/>
</dbReference>
<keyword evidence="1" id="KW-0418">Kinase</keyword>
<sequence length="196" mass="22113">MNLPNIIGVTGLKFNGKDTIADYLCERYGYTRVAFADPLKEICGTLFGFSREQLYGDLKEVADPEWFDVTPRKILQFVGTELFRENMSKLHLSFRDEFWLLCAKKKINDLLSKDPNVRVVVSDVRFPNECAMIAKLGGVVVRVTRPSINITTDLHSSEKCIPTLEVSSELFNTGTVPDLHKLVDKYIKQLSIAHGG</sequence>
<reference evidence="1" key="1">
    <citation type="submission" date="2018-10" db="EMBL/GenBank/DDBJ databases">
        <title>Hidden diversity of soil giant viruses.</title>
        <authorList>
            <person name="Schulz F."/>
            <person name="Alteio L."/>
            <person name="Goudeau D."/>
            <person name="Ryan E.M."/>
            <person name="Malmstrom R.R."/>
            <person name="Blanchard J."/>
            <person name="Woyke T."/>
        </authorList>
    </citation>
    <scope>NUCLEOTIDE SEQUENCE</scope>
    <source>
        <strain evidence="1">HYV1</strain>
    </source>
</reference>
<evidence type="ECO:0000313" key="1">
    <source>
        <dbReference type="EMBL" id="AYV83556.1"/>
    </source>
</evidence>
<dbReference type="EMBL" id="MK072390">
    <property type="protein sequence ID" value="AYV83556.1"/>
    <property type="molecule type" value="Genomic_DNA"/>
</dbReference>
<dbReference type="InterPro" id="IPR027417">
    <property type="entry name" value="P-loop_NTPase"/>
</dbReference>
<accession>A0A3G5A8G1</accession>
<name>A0A3G5A8G1_9VIRU</name>
<protein>
    <submittedName>
        <fullName evidence="1">Deoxynucleoside monophosphate kinase</fullName>
    </submittedName>
</protein>